<dbReference type="EMBL" id="JAOSLC020000003">
    <property type="protein sequence ID" value="MDD7913757.1"/>
    <property type="molecule type" value="Genomic_DNA"/>
</dbReference>
<dbReference type="Pfam" id="PF00144">
    <property type="entry name" value="Beta-lactamase"/>
    <property type="match status" value="1"/>
</dbReference>
<reference evidence="3" key="1">
    <citation type="submission" date="2023-02" db="EMBL/GenBank/DDBJ databases">
        <title>Polaribacter ponticola sp. nov., isolated from seawater.</title>
        <authorList>
            <person name="Baek J.H."/>
            <person name="Kim J.M."/>
            <person name="Choi D.G."/>
            <person name="Jeon C.O."/>
        </authorList>
    </citation>
    <scope>NUCLEOTIDE SEQUENCE</scope>
    <source>
        <strain evidence="3">MSW5</strain>
    </source>
</reference>
<accession>A0ABT5S8Y4</accession>
<dbReference type="InterPro" id="IPR012338">
    <property type="entry name" value="Beta-lactam/transpept-like"/>
</dbReference>
<feature type="signal peptide" evidence="1">
    <location>
        <begin position="1"/>
        <end position="23"/>
    </location>
</feature>
<dbReference type="PANTHER" id="PTHR46825">
    <property type="entry name" value="D-ALANYL-D-ALANINE-CARBOXYPEPTIDASE/ENDOPEPTIDASE AMPH"/>
    <property type="match status" value="1"/>
</dbReference>
<dbReference type="SUPFAM" id="SSF56601">
    <property type="entry name" value="beta-lactamase/transpeptidase-like"/>
    <property type="match status" value="1"/>
</dbReference>
<dbReference type="InterPro" id="IPR001466">
    <property type="entry name" value="Beta-lactam-related"/>
</dbReference>
<evidence type="ECO:0000313" key="4">
    <source>
        <dbReference type="Proteomes" id="UP001151478"/>
    </source>
</evidence>
<dbReference type="PANTHER" id="PTHR46825:SF9">
    <property type="entry name" value="BETA-LACTAMASE-RELATED DOMAIN-CONTAINING PROTEIN"/>
    <property type="match status" value="1"/>
</dbReference>
<keyword evidence="4" id="KW-1185">Reference proteome</keyword>
<keyword evidence="3" id="KW-0378">Hydrolase</keyword>
<dbReference type="Proteomes" id="UP001151478">
    <property type="component" value="Unassembled WGS sequence"/>
</dbReference>
<dbReference type="Gene3D" id="3.40.710.10">
    <property type="entry name" value="DD-peptidase/beta-lactamase superfamily"/>
    <property type="match status" value="1"/>
</dbReference>
<proteinExistence type="predicted"/>
<dbReference type="PROSITE" id="PS51257">
    <property type="entry name" value="PROKAR_LIPOPROTEIN"/>
    <property type="match status" value="1"/>
</dbReference>
<dbReference type="GO" id="GO:0016787">
    <property type="term" value="F:hydrolase activity"/>
    <property type="evidence" value="ECO:0007669"/>
    <property type="project" value="UniProtKB-KW"/>
</dbReference>
<evidence type="ECO:0000256" key="1">
    <source>
        <dbReference type="SAM" id="SignalP"/>
    </source>
</evidence>
<dbReference type="InterPro" id="IPR050491">
    <property type="entry name" value="AmpC-like"/>
</dbReference>
<protein>
    <submittedName>
        <fullName evidence="3">Serine hydrolase</fullName>
    </submittedName>
</protein>
<evidence type="ECO:0000313" key="3">
    <source>
        <dbReference type="EMBL" id="MDD7913757.1"/>
    </source>
</evidence>
<feature type="domain" description="Beta-lactamase-related" evidence="2">
    <location>
        <begin position="57"/>
        <end position="337"/>
    </location>
</feature>
<evidence type="ECO:0000259" key="2">
    <source>
        <dbReference type="Pfam" id="PF00144"/>
    </source>
</evidence>
<comment type="caution">
    <text evidence="3">The sequence shown here is derived from an EMBL/GenBank/DDBJ whole genome shotgun (WGS) entry which is preliminary data.</text>
</comment>
<keyword evidence="1" id="KW-0732">Signal</keyword>
<gene>
    <name evidence="3" type="ORF">N5A56_004705</name>
</gene>
<feature type="chain" id="PRO_5047058108" evidence="1">
    <location>
        <begin position="24"/>
        <end position="363"/>
    </location>
</feature>
<dbReference type="RefSeq" id="WP_265724450.1">
    <property type="nucleotide sequence ID" value="NZ_JAOSLC020000003.1"/>
</dbReference>
<name>A0ABT5S8Y4_9FLAO</name>
<sequence length="363" mass="41271">MKQIYKFLILFLALIIISCNNTNKDKNRINKTNKQIDDYSAKIDSLIQTTSPRYFNGVILITQNGDIKYSKAYGYSNFENKIPITLKDNFRIQSNSKQITAVLTLKEVDNGKLNLKSPISKYLPEIKQTWADTVTIHQLLNNTSGITSIDEPLLFDAGTEFYYSNVGYGLLGRIIEKVTGKEYIDLANNLFKKLEMHNSYCYELGKANNGLINGYRGTNNEFILVDINTIVNSEEGWKDFIPAGGIISNAYDLNIWDKNLHNGKLINPQTYKLMTSFNHTTDFFNVFGKEKVGYGYGVCISNEPLTNIGHGGKGIGFGSFKFFVPEKDLDVIVLENVYNEDSNIFFHFEREIREIVLNSNLVE</sequence>
<organism evidence="3 4">
    <name type="scientific">Polaribacter ponticola</name>
    <dbReference type="NCBI Taxonomy" id="2978475"/>
    <lineage>
        <taxon>Bacteria</taxon>
        <taxon>Pseudomonadati</taxon>
        <taxon>Bacteroidota</taxon>
        <taxon>Flavobacteriia</taxon>
        <taxon>Flavobacteriales</taxon>
        <taxon>Flavobacteriaceae</taxon>
    </lineage>
</organism>